<dbReference type="InterPro" id="IPR038690">
    <property type="entry name" value="NusG_2_sf"/>
</dbReference>
<evidence type="ECO:0000256" key="1">
    <source>
        <dbReference type="SAM" id="Phobius"/>
    </source>
</evidence>
<evidence type="ECO:0000313" key="3">
    <source>
        <dbReference type="Proteomes" id="UP000190188"/>
    </source>
</evidence>
<dbReference type="Gene3D" id="2.60.320.10">
    <property type="entry name" value="N-utilization substance G protein NusG, insert domain"/>
    <property type="match status" value="1"/>
</dbReference>
<dbReference type="CDD" id="cd09911">
    <property type="entry name" value="Lin0431_like"/>
    <property type="match status" value="1"/>
</dbReference>
<evidence type="ECO:0000313" key="2">
    <source>
        <dbReference type="EMBL" id="OPA76952.1"/>
    </source>
</evidence>
<protein>
    <submittedName>
        <fullName evidence="2">Uncharacterized protein</fullName>
    </submittedName>
</protein>
<keyword evidence="1" id="KW-0472">Membrane</keyword>
<comment type="caution">
    <text evidence="2">The sequence shown here is derived from an EMBL/GenBank/DDBJ whole genome shotgun (WGS) entry which is preliminary data.</text>
</comment>
<keyword evidence="3" id="KW-1185">Reference proteome</keyword>
<dbReference type="AlphaFoldDB" id="A0A1T2XAX4"/>
<dbReference type="STRING" id="1324314.BVG16_17570"/>
<dbReference type="Pfam" id="PF07009">
    <property type="entry name" value="NusG_II"/>
    <property type="match status" value="1"/>
</dbReference>
<proteinExistence type="predicted"/>
<gene>
    <name evidence="2" type="ORF">BVG16_17570</name>
</gene>
<organism evidence="2 3">
    <name type="scientific">Paenibacillus selenitireducens</name>
    <dbReference type="NCBI Taxonomy" id="1324314"/>
    <lineage>
        <taxon>Bacteria</taxon>
        <taxon>Bacillati</taxon>
        <taxon>Bacillota</taxon>
        <taxon>Bacilli</taxon>
        <taxon>Bacillales</taxon>
        <taxon>Paenibacillaceae</taxon>
        <taxon>Paenibacillus</taxon>
    </lineage>
</organism>
<feature type="transmembrane region" description="Helical" evidence="1">
    <location>
        <begin position="7"/>
        <end position="27"/>
    </location>
</feature>
<accession>A0A1T2XAX4</accession>
<reference evidence="2 3" key="1">
    <citation type="submission" date="2017-01" db="EMBL/GenBank/DDBJ databases">
        <title>Genome analysis of Paenibacillus selenitrireducens ES3-24.</title>
        <authorList>
            <person name="Xu D."/>
            <person name="Yao R."/>
            <person name="Zheng S."/>
        </authorList>
    </citation>
    <scope>NUCLEOTIDE SEQUENCE [LARGE SCALE GENOMIC DNA]</scope>
    <source>
        <strain evidence="2 3">ES3-24</strain>
    </source>
</reference>
<keyword evidence="1" id="KW-0812">Transmembrane</keyword>
<name>A0A1T2XAX4_9BACL</name>
<dbReference type="RefSeq" id="WP_078500065.1">
    <property type="nucleotide sequence ID" value="NZ_MSZX01000006.1"/>
</dbReference>
<dbReference type="Proteomes" id="UP000190188">
    <property type="component" value="Unassembled WGS sequence"/>
</dbReference>
<dbReference type="OrthoDB" id="47603at2"/>
<dbReference type="EMBL" id="MSZX01000006">
    <property type="protein sequence ID" value="OPA76952.1"/>
    <property type="molecule type" value="Genomic_DNA"/>
</dbReference>
<sequence>MKLKRGDMFLIAGVLVVAIIFIIIKAIPHEVSEKTHSNKVAKITINGKLHQTVELTAEPQEIKVETEDGHFNLLKVHDYGIEMIDADCPDKVCLTFGFITRTSDTIICLPHRVMVEIENTNDSNQGDELDAVVK</sequence>
<keyword evidence="1" id="KW-1133">Transmembrane helix</keyword>